<keyword evidence="3" id="KW-1185">Reference proteome</keyword>
<organism evidence="2 3">
    <name type="scientific">Fukomys damarensis</name>
    <name type="common">Damaraland mole rat</name>
    <name type="synonym">Cryptomys damarensis</name>
    <dbReference type="NCBI Taxonomy" id="885580"/>
    <lineage>
        <taxon>Eukaryota</taxon>
        <taxon>Metazoa</taxon>
        <taxon>Chordata</taxon>
        <taxon>Craniata</taxon>
        <taxon>Vertebrata</taxon>
        <taxon>Euteleostomi</taxon>
        <taxon>Mammalia</taxon>
        <taxon>Eutheria</taxon>
        <taxon>Euarchontoglires</taxon>
        <taxon>Glires</taxon>
        <taxon>Rodentia</taxon>
        <taxon>Hystricomorpha</taxon>
        <taxon>Bathyergidae</taxon>
        <taxon>Fukomys</taxon>
    </lineage>
</organism>
<accession>A0A091EGI7</accession>
<protein>
    <submittedName>
        <fullName evidence="2">Uncharacterized protein</fullName>
    </submittedName>
</protein>
<dbReference type="AlphaFoldDB" id="A0A091EGI7"/>
<proteinExistence type="predicted"/>
<sequence length="82" mass="9317">MPGFPEIHDEPNLTALRHGNRPGLVIGGRRGSRSAPEMYTIRVRARAAIGEPFRILYRSAFPLIAVNMQTSYEQHKVENRPF</sequence>
<evidence type="ECO:0000313" key="2">
    <source>
        <dbReference type="EMBL" id="KFO34551.1"/>
    </source>
</evidence>
<gene>
    <name evidence="2" type="ORF">H920_04058</name>
</gene>
<evidence type="ECO:0000256" key="1">
    <source>
        <dbReference type="SAM" id="MobiDB-lite"/>
    </source>
</evidence>
<feature type="compositionally biased region" description="Basic and acidic residues" evidence="1">
    <location>
        <begin position="1"/>
        <end position="11"/>
    </location>
</feature>
<dbReference type="EMBL" id="KN121936">
    <property type="protein sequence ID" value="KFO34551.1"/>
    <property type="molecule type" value="Genomic_DNA"/>
</dbReference>
<evidence type="ECO:0000313" key="3">
    <source>
        <dbReference type="Proteomes" id="UP000028990"/>
    </source>
</evidence>
<feature type="region of interest" description="Disordered" evidence="1">
    <location>
        <begin position="1"/>
        <end position="32"/>
    </location>
</feature>
<dbReference type="Proteomes" id="UP000028990">
    <property type="component" value="Unassembled WGS sequence"/>
</dbReference>
<name>A0A091EGI7_FUKDA</name>
<reference evidence="2 3" key="1">
    <citation type="submission" date="2013-11" db="EMBL/GenBank/DDBJ databases">
        <title>The Damaraland mole rat (Fukomys damarensis) genome and evolution of African mole rats.</title>
        <authorList>
            <person name="Gladyshev V.N."/>
            <person name="Fang X."/>
        </authorList>
    </citation>
    <scope>NUCLEOTIDE SEQUENCE [LARGE SCALE GENOMIC DNA]</scope>
    <source>
        <tissue evidence="2">Liver</tissue>
    </source>
</reference>